<organism evidence="2 3">
    <name type="scientific">Butyricimonas faecihominis</name>
    <dbReference type="NCBI Taxonomy" id="1472416"/>
    <lineage>
        <taxon>Bacteria</taxon>
        <taxon>Pseudomonadati</taxon>
        <taxon>Bacteroidota</taxon>
        <taxon>Bacteroidia</taxon>
        <taxon>Bacteroidales</taxon>
        <taxon>Odoribacteraceae</taxon>
        <taxon>Butyricimonas</taxon>
    </lineage>
</organism>
<feature type="transmembrane region" description="Helical" evidence="1">
    <location>
        <begin position="33"/>
        <end position="51"/>
    </location>
</feature>
<keyword evidence="3" id="KW-1185">Reference proteome</keyword>
<feature type="transmembrane region" description="Helical" evidence="1">
    <location>
        <begin position="373"/>
        <end position="397"/>
    </location>
</feature>
<comment type="caution">
    <text evidence="2">The sequence shown here is derived from an EMBL/GenBank/DDBJ whole genome shotgun (WGS) entry which is preliminary data.</text>
</comment>
<keyword evidence="1" id="KW-0472">Membrane</keyword>
<dbReference type="Proteomes" id="UP000546007">
    <property type="component" value="Unassembled WGS sequence"/>
</dbReference>
<evidence type="ECO:0000313" key="3">
    <source>
        <dbReference type="Proteomes" id="UP000546007"/>
    </source>
</evidence>
<feature type="transmembrane region" description="Helical" evidence="1">
    <location>
        <begin position="214"/>
        <end position="230"/>
    </location>
</feature>
<feature type="transmembrane region" description="Helical" evidence="1">
    <location>
        <begin position="71"/>
        <end position="91"/>
    </location>
</feature>
<evidence type="ECO:0000313" key="2">
    <source>
        <dbReference type="EMBL" id="MBB4026080.1"/>
    </source>
</evidence>
<protein>
    <submittedName>
        <fullName evidence="2">Oligosaccharide repeat unit polymerase</fullName>
    </submittedName>
</protein>
<reference evidence="2 3" key="1">
    <citation type="submission" date="2020-08" db="EMBL/GenBank/DDBJ databases">
        <title>Genomic Encyclopedia of Type Strains, Phase IV (KMG-IV): sequencing the most valuable type-strain genomes for metagenomic binning, comparative biology and taxonomic classification.</title>
        <authorList>
            <person name="Goeker M."/>
        </authorList>
    </citation>
    <scope>NUCLEOTIDE SEQUENCE [LARGE SCALE GENOMIC DNA]</scope>
    <source>
        <strain evidence="2 3">DSM 105721</strain>
    </source>
</reference>
<keyword evidence="1" id="KW-1133">Transmembrane helix</keyword>
<feature type="transmembrane region" description="Helical" evidence="1">
    <location>
        <begin position="426"/>
        <end position="444"/>
    </location>
</feature>
<evidence type="ECO:0000256" key="1">
    <source>
        <dbReference type="SAM" id="Phobius"/>
    </source>
</evidence>
<accession>A0A7W6HW68</accession>
<feature type="transmembrane region" description="Helical" evidence="1">
    <location>
        <begin position="127"/>
        <end position="151"/>
    </location>
</feature>
<feature type="transmembrane region" description="Helical" evidence="1">
    <location>
        <begin position="166"/>
        <end position="183"/>
    </location>
</feature>
<dbReference type="RefSeq" id="WP_151412042.1">
    <property type="nucleotide sequence ID" value="NZ_AP028155.1"/>
</dbReference>
<feature type="transmembrane region" description="Helical" evidence="1">
    <location>
        <begin position="404"/>
        <end position="420"/>
    </location>
</feature>
<feature type="transmembrane region" description="Helical" evidence="1">
    <location>
        <begin position="190"/>
        <end position="208"/>
    </location>
</feature>
<name>A0A7W6HW68_9BACT</name>
<proteinExistence type="predicted"/>
<gene>
    <name evidence="2" type="ORF">GGR14_001870</name>
</gene>
<sequence>MMRLFAVIIIIFPVLLFYLIRNRKHDVFSPLNAYTLLYIVKIVLPTIIYAIPTNISIVDDIFLKNALYSDTSFFCYIILQSLGYVLVLLGIKVVANRYLKIADIQMSQNEIGRLDHENIRIYKTWGIIFYLLGILGFFLIMSKTGGVAYFFSNLQYRTYLVRDLDFESYLLSLLNYAPLLIIYSKRWTKGKIRFIDIILIIFAGLMVGLGGRKALLMLVVESIVIYHFVVKRIRIKKILRPKYIIGILFVYLFFTTYSKFRQEGAYMQFINSPVAFYTENVDGGLARAIAGESYVPFYVAIINYFETHQKWYGTSFKGLFTAFIPSSFYSDKPPVDDGMYLYSIANGRDGLLPPMPVHELDGSSWPLETVGAMYANFGSLGVLIGMWLVGIIIGSVYNKMIKTNYSFLFVIFYTLMLFTFELSSLRIVQLVMAFVILSVIQFTVNKLH</sequence>
<feature type="transmembrane region" description="Helical" evidence="1">
    <location>
        <begin position="6"/>
        <end position="21"/>
    </location>
</feature>
<keyword evidence="1" id="KW-0812">Transmembrane</keyword>
<dbReference type="EMBL" id="JACIES010000004">
    <property type="protein sequence ID" value="MBB4026080.1"/>
    <property type="molecule type" value="Genomic_DNA"/>
</dbReference>
<dbReference type="AlphaFoldDB" id="A0A7W6HW68"/>
<feature type="transmembrane region" description="Helical" evidence="1">
    <location>
        <begin position="242"/>
        <end position="260"/>
    </location>
</feature>
<dbReference type="GeneID" id="93102513"/>
<dbReference type="OrthoDB" id="502584at2"/>